<dbReference type="GO" id="GO:0044380">
    <property type="term" value="P:protein localization to cytoskeleton"/>
    <property type="evidence" value="ECO:0007669"/>
    <property type="project" value="TreeGrafter"/>
</dbReference>
<evidence type="ECO:0000259" key="5">
    <source>
        <dbReference type="Pfam" id="PF07894"/>
    </source>
</evidence>
<dbReference type="GO" id="GO:0045104">
    <property type="term" value="P:intermediate filament cytoskeleton organization"/>
    <property type="evidence" value="ECO:0007669"/>
    <property type="project" value="TreeGrafter"/>
</dbReference>
<accession>A0A9D3N1L1</accession>
<evidence type="ECO:0000256" key="4">
    <source>
        <dbReference type="SAM" id="MobiDB-lite"/>
    </source>
</evidence>
<dbReference type="GO" id="GO:0019901">
    <property type="term" value="F:protein kinase binding"/>
    <property type="evidence" value="ECO:0007669"/>
    <property type="project" value="TreeGrafter"/>
</dbReference>
<gene>
    <name evidence="6" type="ORF">ANANG_G00016100</name>
</gene>
<evidence type="ECO:0000256" key="2">
    <source>
        <dbReference type="ARBA" id="ARBA00006937"/>
    </source>
</evidence>
<evidence type="ECO:0000256" key="3">
    <source>
        <dbReference type="ARBA" id="ARBA00022490"/>
    </source>
</evidence>
<proteinExistence type="inferred from homology"/>
<dbReference type="PANTHER" id="PTHR16181:SF29">
    <property type="entry name" value="PROTEIN FAM83A-RELATED"/>
    <property type="match status" value="1"/>
</dbReference>
<organism evidence="6 7">
    <name type="scientific">Anguilla anguilla</name>
    <name type="common">European freshwater eel</name>
    <name type="synonym">Muraena anguilla</name>
    <dbReference type="NCBI Taxonomy" id="7936"/>
    <lineage>
        <taxon>Eukaryota</taxon>
        <taxon>Metazoa</taxon>
        <taxon>Chordata</taxon>
        <taxon>Craniata</taxon>
        <taxon>Vertebrata</taxon>
        <taxon>Euteleostomi</taxon>
        <taxon>Actinopterygii</taxon>
        <taxon>Neopterygii</taxon>
        <taxon>Teleostei</taxon>
        <taxon>Anguilliformes</taxon>
        <taxon>Anguillidae</taxon>
        <taxon>Anguilla</taxon>
    </lineage>
</organism>
<dbReference type="GO" id="GO:1990254">
    <property type="term" value="F:keratin filament binding"/>
    <property type="evidence" value="ECO:0007669"/>
    <property type="project" value="TreeGrafter"/>
</dbReference>
<dbReference type="Pfam" id="PF07894">
    <property type="entry name" value="SACK1"/>
    <property type="match status" value="1"/>
</dbReference>
<dbReference type="AlphaFoldDB" id="A0A9D3N1L1"/>
<dbReference type="PANTHER" id="PTHR16181">
    <property type="entry name" value="PROTEIN FAM83A-RELATED"/>
    <property type="match status" value="1"/>
</dbReference>
<comment type="similarity">
    <text evidence="2">Belongs to the FAM83 family.</text>
</comment>
<feature type="region of interest" description="Disordered" evidence="4">
    <location>
        <begin position="1"/>
        <end position="20"/>
    </location>
</feature>
<comment type="caution">
    <text evidence="6">The sequence shown here is derived from an EMBL/GenBank/DDBJ whole genome shotgun (WGS) entry which is preliminary data.</text>
</comment>
<keyword evidence="7" id="KW-1185">Reference proteome</keyword>
<dbReference type="GO" id="GO:0007165">
    <property type="term" value="P:signal transduction"/>
    <property type="evidence" value="ECO:0007669"/>
    <property type="project" value="TreeGrafter"/>
</dbReference>
<dbReference type="SUPFAM" id="SSF56024">
    <property type="entry name" value="Phospholipase D/nuclease"/>
    <property type="match status" value="1"/>
</dbReference>
<protein>
    <recommendedName>
        <fullName evidence="5">Scaffolding anchor of CK1 domain-containing protein</fullName>
    </recommendedName>
</protein>
<evidence type="ECO:0000256" key="1">
    <source>
        <dbReference type="ARBA" id="ARBA00004496"/>
    </source>
</evidence>
<evidence type="ECO:0000313" key="6">
    <source>
        <dbReference type="EMBL" id="KAG5857153.1"/>
    </source>
</evidence>
<name>A0A9D3N1L1_ANGAN</name>
<dbReference type="GO" id="GO:0045095">
    <property type="term" value="C:keratin filament"/>
    <property type="evidence" value="ECO:0007669"/>
    <property type="project" value="TreeGrafter"/>
</dbReference>
<reference evidence="6" key="1">
    <citation type="submission" date="2021-01" db="EMBL/GenBank/DDBJ databases">
        <title>A chromosome-scale assembly of European eel, Anguilla anguilla.</title>
        <authorList>
            <person name="Henkel C."/>
            <person name="Jong-Raadsen S.A."/>
            <person name="Dufour S."/>
            <person name="Weltzien F.-A."/>
            <person name="Palstra A.P."/>
            <person name="Pelster B."/>
            <person name="Spaink H.P."/>
            <person name="Van Den Thillart G.E."/>
            <person name="Jansen H."/>
            <person name="Zahm M."/>
            <person name="Klopp C."/>
            <person name="Cedric C."/>
            <person name="Louis A."/>
            <person name="Berthelot C."/>
            <person name="Parey E."/>
            <person name="Roest Crollius H."/>
            <person name="Montfort J."/>
            <person name="Robinson-Rechavi M."/>
            <person name="Bucao C."/>
            <person name="Bouchez O."/>
            <person name="Gislard M."/>
            <person name="Lluch J."/>
            <person name="Milhes M."/>
            <person name="Lampietro C."/>
            <person name="Lopez Roques C."/>
            <person name="Donnadieu C."/>
            <person name="Braasch I."/>
            <person name="Desvignes T."/>
            <person name="Postlethwait J."/>
            <person name="Bobe J."/>
            <person name="Guiguen Y."/>
            <person name="Dirks R."/>
        </authorList>
    </citation>
    <scope>NUCLEOTIDE SEQUENCE</scope>
    <source>
        <strain evidence="6">Tag_6206</strain>
        <tissue evidence="6">Liver</tissue>
    </source>
</reference>
<dbReference type="Gene3D" id="3.30.870.10">
    <property type="entry name" value="Endonuclease Chain A"/>
    <property type="match status" value="1"/>
</dbReference>
<dbReference type="GO" id="GO:0005737">
    <property type="term" value="C:cytoplasm"/>
    <property type="evidence" value="ECO:0007669"/>
    <property type="project" value="UniProtKB-SubCell"/>
</dbReference>
<feature type="compositionally biased region" description="Polar residues" evidence="4">
    <location>
        <begin position="1"/>
        <end position="12"/>
    </location>
</feature>
<evidence type="ECO:0000313" key="7">
    <source>
        <dbReference type="Proteomes" id="UP001044222"/>
    </source>
</evidence>
<comment type="subcellular location">
    <subcellularLocation>
        <location evidence="1">Cytoplasm</location>
    </subcellularLocation>
</comment>
<dbReference type="Proteomes" id="UP001044222">
    <property type="component" value="Unassembled WGS sequence"/>
</dbReference>
<keyword evidence="3" id="KW-0963">Cytoplasm</keyword>
<dbReference type="GO" id="GO:0030335">
    <property type="term" value="P:positive regulation of cell migration"/>
    <property type="evidence" value="ECO:0007669"/>
    <property type="project" value="TreeGrafter"/>
</dbReference>
<dbReference type="FunFam" id="3.30.870.10:FF:000004">
    <property type="entry name" value="protein FAM83H isoform X2"/>
    <property type="match status" value="1"/>
</dbReference>
<dbReference type="InterPro" id="IPR050944">
    <property type="entry name" value="FAM83"/>
</dbReference>
<sequence length="295" mass="33373">MARRSQCSSQGDNPLDPHYLPPHYREEYRLAVDALVEEDLQGYYEFLQSADVVDFLCPPEVDHIRRSVQLPSQNIPPALPYLEAGDNASSDTYWPLHSDLEAPSLDLGWPDHHSFLGPTEVTMLVNPSDPNMPSIKEQARRLISNAEQVIGVVMDMFTDVDIFADLLDAAMRNVAVYILLDELNAHYFSAMVASCKVNLEKIPLMRIRTVSGTTYFCRTGKSFKGQMMDRFLLVDCKAVLSGNYSFMWSFEKIHRCIAHLFLGELVTTYDEEFRILYAQSQALVTEKGVNPSAAH</sequence>
<feature type="domain" description="Scaffolding anchor of CK1" evidence="5">
    <location>
        <begin position="13"/>
        <end position="281"/>
    </location>
</feature>
<dbReference type="InterPro" id="IPR012461">
    <property type="entry name" value="SACK1"/>
</dbReference>
<dbReference type="EMBL" id="JAFIRN010000001">
    <property type="protein sequence ID" value="KAG5857153.1"/>
    <property type="molecule type" value="Genomic_DNA"/>
</dbReference>